<dbReference type="PANTHER" id="PTHR30483:SF6">
    <property type="entry name" value="PERIPLASMIC BINDING PROTEIN OF ABC TRANSPORTER FOR NATURAL AMINO ACIDS"/>
    <property type="match status" value="1"/>
</dbReference>
<feature type="signal peptide" evidence="4">
    <location>
        <begin position="1"/>
        <end position="20"/>
    </location>
</feature>
<dbReference type="InterPro" id="IPR028082">
    <property type="entry name" value="Peripla_BP_I"/>
</dbReference>
<sequence>MKKLLLGTALSAVTATAALAASHSNEVKLGIILGFTGPIESLTPLMAASAELAMKEVSDSGALLGGATVTPVRADSTCVDAAAATAGAERLITSDGVKGIMGADCSGVTGAVLANVAVPNGIVMISPSATSPALSAAEDNGLFFRTSPSDARQGQVLADVLVERGITTVALSYTNNDYGKGLADSFEAAFKAAGGSVTLSTAHEDGKADYSAEVGALASAGGDALVVAGYVDQGGPGIIRAALDTGAFETFVLPDGMIGAALETTFGDEIDGSFGTLPGTDSEGAGMMLEMAEAAGFTGNSPYVGESYDAAALIMLAMQAAGSAEPADYKGKVFDVANAPGEPIYPGELAKALKILAEGGEIDYVGATAVELIGPGESAGSYKEIEIKGGKIETVAYR</sequence>
<keyword evidence="7" id="KW-1185">Reference proteome</keyword>
<evidence type="ECO:0000313" key="7">
    <source>
        <dbReference type="Proteomes" id="UP000585681"/>
    </source>
</evidence>
<dbReference type="PANTHER" id="PTHR30483">
    <property type="entry name" value="LEUCINE-SPECIFIC-BINDING PROTEIN"/>
    <property type="match status" value="1"/>
</dbReference>
<proteinExistence type="inferred from homology"/>
<comment type="similarity">
    <text evidence="1">Belongs to the leucine-binding protein family.</text>
</comment>
<dbReference type="SUPFAM" id="SSF53822">
    <property type="entry name" value="Periplasmic binding protein-like I"/>
    <property type="match status" value="1"/>
</dbReference>
<dbReference type="CDD" id="cd06346">
    <property type="entry name" value="PBP1_ABC_ligand_binding-like"/>
    <property type="match status" value="1"/>
</dbReference>
<name>A0A840C890_9RHOB</name>
<keyword evidence="2 4" id="KW-0732">Signal</keyword>
<feature type="domain" description="Leucine-binding protein" evidence="5">
    <location>
        <begin position="26"/>
        <end position="328"/>
    </location>
</feature>
<dbReference type="Proteomes" id="UP000585681">
    <property type="component" value="Unassembled WGS sequence"/>
</dbReference>
<dbReference type="EMBL" id="JACIEQ010000002">
    <property type="protein sequence ID" value="MBB4022161.1"/>
    <property type="molecule type" value="Genomic_DNA"/>
</dbReference>
<dbReference type="Pfam" id="PF13458">
    <property type="entry name" value="Peripla_BP_6"/>
    <property type="match status" value="1"/>
</dbReference>
<protein>
    <submittedName>
        <fullName evidence="6">Branched-chain amino acid transport system substrate-binding protein</fullName>
    </submittedName>
</protein>
<evidence type="ECO:0000256" key="3">
    <source>
        <dbReference type="ARBA" id="ARBA00022970"/>
    </source>
</evidence>
<evidence type="ECO:0000259" key="5">
    <source>
        <dbReference type="Pfam" id="PF13458"/>
    </source>
</evidence>
<keyword evidence="3" id="KW-0029">Amino-acid transport</keyword>
<evidence type="ECO:0000256" key="2">
    <source>
        <dbReference type="ARBA" id="ARBA00022729"/>
    </source>
</evidence>
<evidence type="ECO:0000256" key="4">
    <source>
        <dbReference type="SAM" id="SignalP"/>
    </source>
</evidence>
<keyword evidence="3" id="KW-0813">Transport</keyword>
<dbReference type="AlphaFoldDB" id="A0A840C890"/>
<comment type="caution">
    <text evidence="6">The sequence shown here is derived from an EMBL/GenBank/DDBJ whole genome shotgun (WGS) entry which is preliminary data.</text>
</comment>
<gene>
    <name evidence="6" type="ORF">GGR17_001970</name>
</gene>
<evidence type="ECO:0000256" key="1">
    <source>
        <dbReference type="ARBA" id="ARBA00010062"/>
    </source>
</evidence>
<dbReference type="Gene3D" id="3.40.50.2300">
    <property type="match status" value="2"/>
</dbReference>
<feature type="chain" id="PRO_5032712510" evidence="4">
    <location>
        <begin position="21"/>
        <end position="398"/>
    </location>
</feature>
<reference evidence="6" key="1">
    <citation type="submission" date="2020-08" db="EMBL/GenBank/DDBJ databases">
        <title>Genomic Encyclopedia of Type Strains, Phase IV (KMG-IV): sequencing the most valuable type-strain genomes for metagenomic binning, comparative biology and taxonomic classification.</title>
        <authorList>
            <person name="Goeker M."/>
        </authorList>
    </citation>
    <scope>NUCLEOTIDE SEQUENCE [LARGE SCALE GENOMIC DNA]</scope>
    <source>
        <strain evidence="6">DSM 105040</strain>
    </source>
</reference>
<evidence type="ECO:0000313" key="6">
    <source>
        <dbReference type="EMBL" id="MBB4022161.1"/>
    </source>
</evidence>
<dbReference type="InterPro" id="IPR051010">
    <property type="entry name" value="BCAA_transport"/>
</dbReference>
<accession>A0A840C890</accession>
<organism evidence="6 7">
    <name type="scientific">Actibacterium naphthalenivorans</name>
    <dbReference type="NCBI Taxonomy" id="1614693"/>
    <lineage>
        <taxon>Bacteria</taxon>
        <taxon>Pseudomonadati</taxon>
        <taxon>Pseudomonadota</taxon>
        <taxon>Alphaproteobacteria</taxon>
        <taxon>Rhodobacterales</taxon>
        <taxon>Roseobacteraceae</taxon>
        <taxon>Actibacterium</taxon>
    </lineage>
</organism>
<dbReference type="RefSeq" id="WP_054538827.1">
    <property type="nucleotide sequence ID" value="NZ_JACIEQ010000002.1"/>
</dbReference>
<dbReference type="InterPro" id="IPR028081">
    <property type="entry name" value="Leu-bd"/>
</dbReference>
<dbReference type="GO" id="GO:0006865">
    <property type="term" value="P:amino acid transport"/>
    <property type="evidence" value="ECO:0007669"/>
    <property type="project" value="UniProtKB-KW"/>
</dbReference>